<keyword evidence="2" id="KW-1185">Reference proteome</keyword>
<dbReference type="Proteomes" id="UP000267128">
    <property type="component" value="Unassembled WGS sequence"/>
</dbReference>
<gene>
    <name evidence="1" type="ORF">EFK50_01710</name>
</gene>
<accession>A0A3N0CQQ4</accession>
<dbReference type="AlphaFoldDB" id="A0A3N0CQQ4"/>
<dbReference type="OrthoDB" id="3828320at2"/>
<dbReference type="EMBL" id="RJSE01000002">
    <property type="protein sequence ID" value="RNL65785.1"/>
    <property type="molecule type" value="Genomic_DNA"/>
</dbReference>
<evidence type="ECO:0000313" key="2">
    <source>
        <dbReference type="Proteomes" id="UP000267128"/>
    </source>
</evidence>
<reference evidence="1 2" key="1">
    <citation type="submission" date="2018-11" db="EMBL/GenBank/DDBJ databases">
        <authorList>
            <person name="Li F."/>
        </authorList>
    </citation>
    <scope>NUCLEOTIDE SEQUENCE [LARGE SCALE GENOMIC DNA]</scope>
    <source>
        <strain evidence="1 2">Gsoil 097</strain>
    </source>
</reference>
<evidence type="ECO:0000313" key="1">
    <source>
        <dbReference type="EMBL" id="RNL65785.1"/>
    </source>
</evidence>
<name>A0A3N0CQQ4_9ACTN</name>
<dbReference type="RefSeq" id="WP_123225824.1">
    <property type="nucleotide sequence ID" value="NZ_RJSE01000002.1"/>
</dbReference>
<sequence length="79" mass="8916">MAKGKSTPADDKRRARIGRQVSDIVNEIVLATADEDVEVAIDKLHARLQRVNGQTFDRAWAKRAVVTMRRGDVFKIIIK</sequence>
<organism evidence="1 2">
    <name type="scientific">Nocardioides marmoriginsengisoli</name>
    <dbReference type="NCBI Taxonomy" id="661483"/>
    <lineage>
        <taxon>Bacteria</taxon>
        <taxon>Bacillati</taxon>
        <taxon>Actinomycetota</taxon>
        <taxon>Actinomycetes</taxon>
        <taxon>Propionibacteriales</taxon>
        <taxon>Nocardioidaceae</taxon>
        <taxon>Nocardioides</taxon>
    </lineage>
</organism>
<protein>
    <submittedName>
        <fullName evidence="1">Uncharacterized protein</fullName>
    </submittedName>
</protein>
<comment type="caution">
    <text evidence="1">The sequence shown here is derived from an EMBL/GenBank/DDBJ whole genome shotgun (WGS) entry which is preliminary data.</text>
</comment>
<proteinExistence type="predicted"/>